<dbReference type="CDD" id="cd00464">
    <property type="entry name" value="SK"/>
    <property type="match status" value="1"/>
</dbReference>
<evidence type="ECO:0000313" key="13">
    <source>
        <dbReference type="Proteomes" id="UP001589758"/>
    </source>
</evidence>
<comment type="pathway">
    <text evidence="1 11">Metabolic intermediate biosynthesis; chorismate biosynthesis; chorismate from D-erythrose 4-phosphate and phosphoenolpyruvate: step 5/7.</text>
</comment>
<comment type="subunit">
    <text evidence="11">Monomer.</text>
</comment>
<keyword evidence="6 11" id="KW-0418">Kinase</keyword>
<feature type="binding site" evidence="11">
    <location>
        <position position="79"/>
    </location>
    <ligand>
        <name>substrate</name>
    </ligand>
</feature>
<dbReference type="InterPro" id="IPR023000">
    <property type="entry name" value="Shikimate_kinase_CS"/>
</dbReference>
<keyword evidence="4 11" id="KW-0808">Transferase</keyword>
<comment type="caution">
    <text evidence="12">The sequence shown here is derived from an EMBL/GenBank/DDBJ whole genome shotgun (WGS) entry which is preliminary data.</text>
</comment>
<comment type="similarity">
    <text evidence="2 11">Belongs to the shikimate kinase family.</text>
</comment>
<sequence>MKNIILIGPMAAGKTTIGKHLAQMLDRPFYDSDDEIESKAGINISWIFDVEGEAGFRLREEKMIAQLCEKHPIILSTGGGAIKSGKNRLLIQENGIVVYLATSVEKQLQRTKNDTKRPLLQNAASKKELLESLALERNPLYESTAHIIIQTDNHKPKNVALLIIEAIEEKFKVDPVRV</sequence>
<evidence type="ECO:0000256" key="4">
    <source>
        <dbReference type="ARBA" id="ARBA00022679"/>
    </source>
</evidence>
<keyword evidence="7 11" id="KW-0067">ATP-binding</keyword>
<keyword evidence="9 11" id="KW-0057">Aromatic amino acid biosynthesis</keyword>
<feature type="binding site" evidence="11">
    <location>
        <position position="137"/>
    </location>
    <ligand>
        <name>substrate</name>
    </ligand>
</feature>
<reference evidence="12 13" key="1">
    <citation type="submission" date="2024-09" db="EMBL/GenBank/DDBJ databases">
        <authorList>
            <person name="Sun Q."/>
            <person name="Mori K."/>
        </authorList>
    </citation>
    <scope>NUCLEOTIDE SEQUENCE [LARGE SCALE GENOMIC DNA]</scope>
    <source>
        <strain evidence="12 13">CCM 8545</strain>
    </source>
</reference>
<keyword evidence="5 11" id="KW-0547">Nucleotide-binding</keyword>
<comment type="caution">
    <text evidence="11">Lacks conserved residue(s) required for the propagation of feature annotation.</text>
</comment>
<keyword evidence="11" id="KW-0479">Metal-binding</keyword>
<dbReference type="InterPro" id="IPR000623">
    <property type="entry name" value="Shikimate_kinase/TSH1"/>
</dbReference>
<dbReference type="RefSeq" id="WP_385877863.1">
    <property type="nucleotide sequence ID" value="NZ_JBHLXE010000108.1"/>
</dbReference>
<dbReference type="Gene3D" id="3.40.50.300">
    <property type="entry name" value="P-loop containing nucleotide triphosphate hydrolases"/>
    <property type="match status" value="1"/>
</dbReference>
<keyword evidence="8 11" id="KW-0460">Magnesium</keyword>
<dbReference type="Pfam" id="PF01202">
    <property type="entry name" value="SKI"/>
    <property type="match status" value="1"/>
</dbReference>
<evidence type="ECO:0000313" key="12">
    <source>
        <dbReference type="EMBL" id="MFC0180737.1"/>
    </source>
</evidence>
<comment type="function">
    <text evidence="11">Catalyzes the specific phosphorylation of the 3-hydroxyl group of shikimic acid using ATP as a cosubstrate.</text>
</comment>
<evidence type="ECO:0000256" key="7">
    <source>
        <dbReference type="ARBA" id="ARBA00022840"/>
    </source>
</evidence>
<dbReference type="PANTHER" id="PTHR21087:SF16">
    <property type="entry name" value="SHIKIMATE KINASE 1, CHLOROPLASTIC"/>
    <property type="match status" value="1"/>
</dbReference>
<evidence type="ECO:0000256" key="1">
    <source>
        <dbReference type="ARBA" id="ARBA00004842"/>
    </source>
</evidence>
<dbReference type="GO" id="GO:0004765">
    <property type="term" value="F:shikimate kinase activity"/>
    <property type="evidence" value="ECO:0007669"/>
    <property type="project" value="UniProtKB-EC"/>
</dbReference>
<evidence type="ECO:0000256" key="3">
    <source>
        <dbReference type="ARBA" id="ARBA00022605"/>
    </source>
</evidence>
<dbReference type="HAMAP" id="MF_00109">
    <property type="entry name" value="Shikimate_kinase"/>
    <property type="match status" value="1"/>
</dbReference>
<feature type="binding site" evidence="11">
    <location>
        <position position="57"/>
    </location>
    <ligand>
        <name>substrate</name>
    </ligand>
</feature>
<keyword evidence="11" id="KW-0963">Cytoplasm</keyword>
<evidence type="ECO:0000256" key="10">
    <source>
        <dbReference type="ARBA" id="ARBA00048567"/>
    </source>
</evidence>
<dbReference type="NCBIfam" id="NF003456">
    <property type="entry name" value="PRK05057.1"/>
    <property type="match status" value="1"/>
</dbReference>
<accession>A0ABV6CCM0</accession>
<dbReference type="PROSITE" id="PS01128">
    <property type="entry name" value="SHIKIMATE_KINASE"/>
    <property type="match status" value="1"/>
</dbReference>
<comment type="subcellular location">
    <subcellularLocation>
        <location evidence="11">Cytoplasm</location>
    </subcellularLocation>
</comment>
<evidence type="ECO:0000256" key="11">
    <source>
        <dbReference type="HAMAP-Rule" id="MF_00109"/>
    </source>
</evidence>
<protein>
    <recommendedName>
        <fullName evidence="11">Shikimate kinase 1</fullName>
        <shortName evidence="11">SK 1</shortName>
        <ecNumber evidence="11">2.7.1.71</ecNumber>
    </recommendedName>
</protein>
<keyword evidence="3 11" id="KW-0028">Amino-acid biosynthesis</keyword>
<dbReference type="Proteomes" id="UP001589758">
    <property type="component" value="Unassembled WGS sequence"/>
</dbReference>
<keyword evidence="13" id="KW-1185">Reference proteome</keyword>
<evidence type="ECO:0000256" key="8">
    <source>
        <dbReference type="ARBA" id="ARBA00022842"/>
    </source>
</evidence>
<feature type="binding site" evidence="11">
    <location>
        <begin position="11"/>
        <end position="16"/>
    </location>
    <ligand>
        <name>ATP</name>
        <dbReference type="ChEBI" id="CHEBI:30616"/>
    </ligand>
</feature>
<dbReference type="PRINTS" id="PR01100">
    <property type="entry name" value="SHIKIMTKNASE"/>
</dbReference>
<evidence type="ECO:0000256" key="9">
    <source>
        <dbReference type="ARBA" id="ARBA00023141"/>
    </source>
</evidence>
<evidence type="ECO:0000256" key="5">
    <source>
        <dbReference type="ARBA" id="ARBA00022741"/>
    </source>
</evidence>
<dbReference type="InterPro" id="IPR027417">
    <property type="entry name" value="P-loop_NTPase"/>
</dbReference>
<dbReference type="SUPFAM" id="SSF52540">
    <property type="entry name" value="P-loop containing nucleoside triphosphate hydrolases"/>
    <property type="match status" value="1"/>
</dbReference>
<dbReference type="EMBL" id="JBHLXE010000108">
    <property type="protein sequence ID" value="MFC0180737.1"/>
    <property type="molecule type" value="Genomic_DNA"/>
</dbReference>
<feature type="binding site" evidence="11">
    <location>
        <position position="33"/>
    </location>
    <ligand>
        <name>substrate</name>
    </ligand>
</feature>
<evidence type="ECO:0000256" key="6">
    <source>
        <dbReference type="ARBA" id="ARBA00022777"/>
    </source>
</evidence>
<evidence type="ECO:0000256" key="2">
    <source>
        <dbReference type="ARBA" id="ARBA00006997"/>
    </source>
</evidence>
<feature type="binding site" evidence="11">
    <location>
        <position position="117"/>
    </location>
    <ligand>
        <name>ATP</name>
        <dbReference type="ChEBI" id="CHEBI:30616"/>
    </ligand>
</feature>
<dbReference type="PANTHER" id="PTHR21087">
    <property type="entry name" value="SHIKIMATE KINASE"/>
    <property type="match status" value="1"/>
</dbReference>
<name>A0ABV6CCM0_9GAMM</name>
<comment type="cofactor">
    <cofactor evidence="11">
        <name>Mg(2+)</name>
        <dbReference type="ChEBI" id="CHEBI:18420"/>
    </cofactor>
    <text evidence="11">Binds 1 Mg(2+) ion per subunit.</text>
</comment>
<proteinExistence type="inferred from homology"/>
<organism evidence="12 13">
    <name type="scientific">Thorsellia kenyensis</name>
    <dbReference type="NCBI Taxonomy" id="1549888"/>
    <lineage>
        <taxon>Bacteria</taxon>
        <taxon>Pseudomonadati</taxon>
        <taxon>Pseudomonadota</taxon>
        <taxon>Gammaproteobacteria</taxon>
        <taxon>Enterobacterales</taxon>
        <taxon>Thorselliaceae</taxon>
        <taxon>Thorsellia</taxon>
    </lineage>
</organism>
<feature type="binding site" evidence="11">
    <location>
        <position position="15"/>
    </location>
    <ligand>
        <name>Mg(2+)</name>
        <dbReference type="ChEBI" id="CHEBI:18420"/>
    </ligand>
</feature>
<dbReference type="InterPro" id="IPR031322">
    <property type="entry name" value="Shikimate/glucono_kinase"/>
</dbReference>
<gene>
    <name evidence="11 12" type="primary">aroK</name>
    <name evidence="12" type="ORF">ACFFIT_11710</name>
</gene>
<comment type="catalytic activity">
    <reaction evidence="10 11">
        <text>shikimate + ATP = 3-phosphoshikimate + ADP + H(+)</text>
        <dbReference type="Rhea" id="RHEA:13121"/>
        <dbReference type="ChEBI" id="CHEBI:15378"/>
        <dbReference type="ChEBI" id="CHEBI:30616"/>
        <dbReference type="ChEBI" id="CHEBI:36208"/>
        <dbReference type="ChEBI" id="CHEBI:145989"/>
        <dbReference type="ChEBI" id="CHEBI:456216"/>
        <dbReference type="EC" id="2.7.1.71"/>
    </reaction>
</comment>
<dbReference type="EC" id="2.7.1.71" evidence="11"/>